<dbReference type="RefSeq" id="WP_059067310.1">
    <property type="nucleotide sequence ID" value="NZ_LNAL01000003.1"/>
</dbReference>
<proteinExistence type="predicted"/>
<keyword evidence="2" id="KW-1185">Reference proteome</keyword>
<gene>
    <name evidence="1" type="ORF">ASU33_16840</name>
</gene>
<comment type="caution">
    <text evidence="1">The sequence shown here is derived from an EMBL/GenBank/DDBJ whole genome shotgun (WGS) entry which is preliminary data.</text>
</comment>
<protein>
    <recommendedName>
        <fullName evidence="3">DUF3800 domain-containing protein</fullName>
    </recommendedName>
</protein>
<dbReference type="AlphaFoldDB" id="A0A9X0L667"/>
<reference evidence="1 2" key="1">
    <citation type="submission" date="2015-11" db="EMBL/GenBank/DDBJ databases">
        <title>Solirubrum puertoriconensis gen. nov. an environmental bacteria isolated in Puerto Rico.</title>
        <authorList>
            <person name="Cuebas-Irizarry M.F."/>
            <person name="Montalvo-Rodriguez R."/>
        </authorList>
    </citation>
    <scope>NUCLEOTIDE SEQUENCE [LARGE SCALE GENOMIC DNA]</scope>
    <source>
        <strain evidence="1 2">MC1A</strain>
    </source>
</reference>
<dbReference type="OrthoDB" id="2680392at2"/>
<dbReference type="Pfam" id="PF12686">
    <property type="entry name" value="DUF3800"/>
    <property type="match status" value="1"/>
</dbReference>
<dbReference type="EMBL" id="LNAL01000003">
    <property type="protein sequence ID" value="KUG09395.1"/>
    <property type="molecule type" value="Genomic_DNA"/>
</dbReference>
<dbReference type="Proteomes" id="UP000054223">
    <property type="component" value="Unassembled WGS sequence"/>
</dbReference>
<evidence type="ECO:0008006" key="3">
    <source>
        <dbReference type="Google" id="ProtNLM"/>
    </source>
</evidence>
<accession>A0A9X0L667</accession>
<name>A0A9X0L667_SOLP1</name>
<organism evidence="1 2">
    <name type="scientific">Solirubrum puertoriconensis</name>
    <dbReference type="NCBI Taxonomy" id="1751427"/>
    <lineage>
        <taxon>Bacteria</taxon>
        <taxon>Pseudomonadati</taxon>
        <taxon>Bacteroidota</taxon>
        <taxon>Cytophagia</taxon>
        <taxon>Cytophagales</taxon>
    </lineage>
</organism>
<dbReference type="InterPro" id="IPR024524">
    <property type="entry name" value="DUF3800"/>
</dbReference>
<evidence type="ECO:0000313" key="1">
    <source>
        <dbReference type="EMBL" id="KUG09395.1"/>
    </source>
</evidence>
<sequence length="251" mass="29232">MYIMYVDESGDPGPYNGQNSPHFILSGLIISIEDWNECVQRLVKFREMIQKAYGLNKREEIHSSEMIRPHKVEAYKRIHKSDRVNIIRLFVAEMCNMFPNGRLINICLDKEHISQSKYSSGMQELAWKRLIQRYDTFLKKNKSKGIIVSDDSSEPTLRRLLRGMRVYNPVESRFGGYHNPVITNVIEDIFYRSSTHSFFIQAVDVIAFCLYRKEYPKGSLKKFGFHLLFDTLDSMCVKEASGRDAQGIVRV</sequence>
<evidence type="ECO:0000313" key="2">
    <source>
        <dbReference type="Proteomes" id="UP000054223"/>
    </source>
</evidence>